<feature type="region of interest" description="Disordered" evidence="1">
    <location>
        <begin position="180"/>
        <end position="206"/>
    </location>
</feature>
<name>A0AA37PNZ8_9MYCO</name>
<feature type="compositionally biased region" description="Low complexity" evidence="1">
    <location>
        <begin position="224"/>
        <end position="242"/>
    </location>
</feature>
<reference evidence="3" key="3">
    <citation type="journal article" date="2022" name="Microbiol. Resour. Announc.">
        <title>Draft Genome Sequences of Eight Mycobacterium montefiorense Strains Isolated from Salamanders in Captivity.</title>
        <authorList>
            <person name="Komine T."/>
            <person name="Ihara H."/>
            <person name="Fukano H."/>
            <person name="Hoshino Y."/>
            <person name="Kurata O."/>
            <person name="Wada S."/>
        </authorList>
    </citation>
    <scope>NUCLEOTIDE SEQUENCE</scope>
    <source>
        <strain evidence="3">NJB18185</strain>
    </source>
</reference>
<feature type="compositionally biased region" description="Polar residues" evidence="1">
    <location>
        <begin position="293"/>
        <end position="307"/>
    </location>
</feature>
<accession>A0AA37PNZ8</accession>
<evidence type="ECO:0000313" key="4">
    <source>
        <dbReference type="Proteomes" id="UP000245060"/>
    </source>
</evidence>
<sequence>MTQAPELLARWVGYLTDSTKVTPWPGSKPMTGASTAFNSCAIAFDTLITGLKKQQAILAADWDAPVVAKIQQSMNQFLLVLSGVHGQLGAASHNTKQQAAAFMAWWDATPYSDKACTDCKKLFTDDLAKYWWTIGEFAVAAGAAIAYAIMTAHNNAGYQAYSLAKTANMTYGTLPKIPKLTPGGGGGGGGGGHHKHHGGGGSGGGGFEALEMAGMAGLSTLGGLASSMGRSGSRGSGPAPDSTGQAEPPNSTGQAEQGGKAKVAGERVPDTSGLSEASSGFRFPEGWDHLGNNAGSPQISGVNTGATASAGMQGGMQGMPMMPLSAGKGGGRSDAESKHKSSKENAPLIRVPESTDFDFLPWGGGATIDHMAPTESERRSNEIPRTERY</sequence>
<reference evidence="2" key="1">
    <citation type="journal article" date="2018" name="Genome Announc.">
        <title>Draft Genome Sequence of Mycobacterium montefiorense Isolated from Japanese Black Salamander (Hynobius nigrescens).</title>
        <authorList>
            <person name="Fukano H."/>
            <person name="Yoshida M."/>
            <person name="Shimizu A."/>
            <person name="Iwao H."/>
            <person name="Katayama Y."/>
            <person name="Omatsu T."/>
            <person name="Mizutani T."/>
            <person name="Kurata O."/>
            <person name="Wada S."/>
            <person name="Hoshino Y."/>
        </authorList>
    </citation>
    <scope>NUCLEOTIDE SEQUENCE</scope>
    <source>
        <strain evidence="2">BS</strain>
    </source>
</reference>
<dbReference type="RefSeq" id="WP_261861051.1">
    <property type="nucleotide sequence ID" value="NZ_BQYC01000018.1"/>
</dbReference>
<keyword evidence="4" id="KW-1185">Reference proteome</keyword>
<comment type="caution">
    <text evidence="3">The sequence shown here is derived from an EMBL/GenBank/DDBJ whole genome shotgun (WGS) entry which is preliminary data.</text>
</comment>
<gene>
    <name evidence="2" type="ORF">MmonteBS_49640</name>
    <name evidence="3" type="ORF">NJB18185_36160</name>
</gene>
<evidence type="ECO:0000313" key="3">
    <source>
        <dbReference type="EMBL" id="GKU73845.1"/>
    </source>
</evidence>
<dbReference type="EMBL" id="BFCH01000036">
    <property type="protein sequence ID" value="GBG40592.1"/>
    <property type="molecule type" value="Genomic_DNA"/>
</dbReference>
<feature type="compositionally biased region" description="Polar residues" evidence="1">
    <location>
        <begin position="243"/>
        <end position="255"/>
    </location>
</feature>
<feature type="region of interest" description="Disordered" evidence="1">
    <location>
        <begin position="224"/>
        <end position="352"/>
    </location>
</feature>
<dbReference type="Proteomes" id="UP001139505">
    <property type="component" value="Unassembled WGS sequence"/>
</dbReference>
<evidence type="ECO:0000313" key="2">
    <source>
        <dbReference type="EMBL" id="GBG40592.1"/>
    </source>
</evidence>
<dbReference type="Proteomes" id="UP000245060">
    <property type="component" value="Unassembled WGS sequence"/>
</dbReference>
<reference evidence="3" key="4">
    <citation type="submission" date="2022-04" db="EMBL/GenBank/DDBJ databases">
        <authorList>
            <person name="Komine T."/>
            <person name="Fukano H."/>
            <person name="Wada S."/>
        </authorList>
    </citation>
    <scope>NUCLEOTIDE SEQUENCE</scope>
    <source>
        <strain evidence="3">NJB18185</strain>
    </source>
</reference>
<feature type="compositionally biased region" description="Basic and acidic residues" evidence="1">
    <location>
        <begin position="375"/>
        <end position="389"/>
    </location>
</feature>
<feature type="compositionally biased region" description="Gly residues" evidence="1">
    <location>
        <begin position="182"/>
        <end position="191"/>
    </location>
</feature>
<evidence type="ECO:0000256" key="1">
    <source>
        <dbReference type="SAM" id="MobiDB-lite"/>
    </source>
</evidence>
<dbReference type="AlphaFoldDB" id="A0AA37PNZ8"/>
<evidence type="ECO:0000313" key="5">
    <source>
        <dbReference type="Proteomes" id="UP001139505"/>
    </source>
</evidence>
<feature type="compositionally biased region" description="Basic and acidic residues" evidence="1">
    <location>
        <begin position="331"/>
        <end position="343"/>
    </location>
</feature>
<protein>
    <recommendedName>
        <fullName evidence="6">PPE family domain-containing protein</fullName>
    </recommendedName>
</protein>
<organism evidence="3 5">
    <name type="scientific">Mycobacterium montefiorense</name>
    <dbReference type="NCBI Taxonomy" id="154654"/>
    <lineage>
        <taxon>Bacteria</taxon>
        <taxon>Bacillati</taxon>
        <taxon>Actinomycetota</taxon>
        <taxon>Actinomycetes</taxon>
        <taxon>Mycobacteriales</taxon>
        <taxon>Mycobacteriaceae</taxon>
        <taxon>Mycobacterium</taxon>
        <taxon>Mycobacterium simiae complex</taxon>
    </lineage>
</organism>
<feature type="region of interest" description="Disordered" evidence="1">
    <location>
        <begin position="365"/>
        <end position="389"/>
    </location>
</feature>
<reference evidence="4" key="2">
    <citation type="submission" date="2018-04" db="EMBL/GenBank/DDBJ databases">
        <title>Draft genome sequence of Mycobacterium montefiorense isolated from Japanese black salamander.</title>
        <authorList>
            <person name="Fukano H."/>
            <person name="Yoshida M."/>
            <person name="Shimizu A."/>
            <person name="Iwao H."/>
            <person name="Kurata O."/>
            <person name="Katayama Y."/>
            <person name="Omatsu T."/>
            <person name="Mizutani T."/>
            <person name="Wada S."/>
            <person name="Hoshino Y."/>
        </authorList>
    </citation>
    <scope>NUCLEOTIDE SEQUENCE [LARGE SCALE GENOMIC DNA]</scope>
    <source>
        <strain evidence="4">BS</strain>
    </source>
</reference>
<dbReference type="EMBL" id="BQYH01000027">
    <property type="protein sequence ID" value="GKU73845.1"/>
    <property type="molecule type" value="Genomic_DNA"/>
</dbReference>
<evidence type="ECO:0008006" key="6">
    <source>
        <dbReference type="Google" id="ProtNLM"/>
    </source>
</evidence>
<proteinExistence type="predicted"/>